<keyword evidence="6 10" id="KW-0594">Phospholipid biosynthesis</keyword>
<dbReference type="SUPFAM" id="SSF53659">
    <property type="entry name" value="Isocitrate/Isopropylmalate dehydrogenase-like"/>
    <property type="match status" value="1"/>
</dbReference>
<dbReference type="PIRSF" id="PIRSF002465">
    <property type="entry name" value="Phsphlp_syn_PlsX"/>
    <property type="match status" value="1"/>
</dbReference>
<evidence type="ECO:0000256" key="4">
    <source>
        <dbReference type="ARBA" id="ARBA00022679"/>
    </source>
</evidence>
<evidence type="ECO:0000313" key="12">
    <source>
        <dbReference type="EMBL" id="EDM77373.1"/>
    </source>
</evidence>
<dbReference type="Proteomes" id="UP000005801">
    <property type="component" value="Unassembled WGS sequence"/>
</dbReference>
<dbReference type="AlphaFoldDB" id="A6G9T7"/>
<keyword evidence="4 10" id="KW-0808">Transferase</keyword>
<protein>
    <recommendedName>
        <fullName evidence="8 10">Phosphate acyltransferase</fullName>
        <ecNumber evidence="8 10">2.3.1.274</ecNumber>
    </recommendedName>
    <alternativeName>
        <fullName evidence="10">Acyl-ACP phosphotransacylase</fullName>
    </alternativeName>
    <alternativeName>
        <fullName evidence="10">Acyl-[acyl-carrier-protein]--phosphate acyltransferase</fullName>
    </alternativeName>
    <alternativeName>
        <fullName evidence="10">Phosphate-acyl-ACP acyltransferase</fullName>
    </alternativeName>
</protein>
<feature type="compositionally biased region" description="Basic and acidic residues" evidence="11">
    <location>
        <begin position="161"/>
        <end position="171"/>
    </location>
</feature>
<evidence type="ECO:0000256" key="3">
    <source>
        <dbReference type="ARBA" id="ARBA00022516"/>
    </source>
</evidence>
<dbReference type="PANTHER" id="PTHR30100:SF1">
    <property type="entry name" value="PHOSPHATE ACYLTRANSFERASE"/>
    <property type="match status" value="1"/>
</dbReference>
<gene>
    <name evidence="10" type="primary">plsX</name>
    <name evidence="12" type="ORF">PPSIR1_09885</name>
</gene>
<dbReference type="GO" id="GO:0043811">
    <property type="term" value="F:phosphate:acyl-[acyl carrier protein] acyltransferase activity"/>
    <property type="evidence" value="ECO:0007669"/>
    <property type="project" value="UniProtKB-UniRule"/>
</dbReference>
<dbReference type="GO" id="GO:0008654">
    <property type="term" value="P:phospholipid biosynthetic process"/>
    <property type="evidence" value="ECO:0007669"/>
    <property type="project" value="UniProtKB-KW"/>
</dbReference>
<comment type="caution">
    <text evidence="12">The sequence shown here is derived from an EMBL/GenBank/DDBJ whole genome shotgun (WGS) entry which is preliminary data.</text>
</comment>
<dbReference type="UniPathway" id="UPA00085"/>
<evidence type="ECO:0000313" key="13">
    <source>
        <dbReference type="Proteomes" id="UP000005801"/>
    </source>
</evidence>
<dbReference type="Pfam" id="PF02504">
    <property type="entry name" value="FA_synthesis"/>
    <property type="match status" value="2"/>
</dbReference>
<dbReference type="EMBL" id="ABCS01000047">
    <property type="protein sequence ID" value="EDM77373.1"/>
    <property type="molecule type" value="Genomic_DNA"/>
</dbReference>
<comment type="subcellular location">
    <subcellularLocation>
        <location evidence="10">Cytoplasm</location>
    </subcellularLocation>
    <text evidence="10">Associated with the membrane possibly through PlsY.</text>
</comment>
<dbReference type="InterPro" id="IPR012281">
    <property type="entry name" value="Phospholipid_synth_PlsX-like"/>
</dbReference>
<evidence type="ECO:0000256" key="6">
    <source>
        <dbReference type="ARBA" id="ARBA00023209"/>
    </source>
</evidence>
<proteinExistence type="inferred from homology"/>
<comment type="similarity">
    <text evidence="10">Belongs to the PlsX family.</text>
</comment>
<dbReference type="InterPro" id="IPR003664">
    <property type="entry name" value="FA_synthesis"/>
</dbReference>
<comment type="pathway">
    <text evidence="10">Lipid metabolism; phospholipid metabolism.</text>
</comment>
<dbReference type="GO" id="GO:0005737">
    <property type="term" value="C:cytoplasm"/>
    <property type="evidence" value="ECO:0007669"/>
    <property type="project" value="UniProtKB-SubCell"/>
</dbReference>
<comment type="catalytic activity">
    <reaction evidence="1 10">
        <text>a fatty acyl-[ACP] + phosphate = an acyl phosphate + holo-[ACP]</text>
        <dbReference type="Rhea" id="RHEA:42292"/>
        <dbReference type="Rhea" id="RHEA-COMP:9685"/>
        <dbReference type="Rhea" id="RHEA-COMP:14125"/>
        <dbReference type="ChEBI" id="CHEBI:43474"/>
        <dbReference type="ChEBI" id="CHEBI:59918"/>
        <dbReference type="ChEBI" id="CHEBI:64479"/>
        <dbReference type="ChEBI" id="CHEBI:138651"/>
        <dbReference type="EC" id="2.3.1.274"/>
    </reaction>
</comment>
<dbReference type="Gene3D" id="3.40.718.10">
    <property type="entry name" value="Isopropylmalate Dehydrogenase"/>
    <property type="match status" value="1"/>
</dbReference>
<evidence type="ECO:0000256" key="9">
    <source>
        <dbReference type="ARBA" id="ARBA00046608"/>
    </source>
</evidence>
<dbReference type="PANTHER" id="PTHR30100">
    <property type="entry name" value="FATTY ACID/PHOSPHOLIPID SYNTHESIS PROTEIN PLSX"/>
    <property type="match status" value="1"/>
</dbReference>
<dbReference type="GO" id="GO:0006633">
    <property type="term" value="P:fatty acid biosynthetic process"/>
    <property type="evidence" value="ECO:0007669"/>
    <property type="project" value="UniProtKB-UniRule"/>
</dbReference>
<keyword evidence="2 10" id="KW-0963">Cytoplasm</keyword>
<evidence type="ECO:0000256" key="2">
    <source>
        <dbReference type="ARBA" id="ARBA00022490"/>
    </source>
</evidence>
<accession>A6G9T7</accession>
<dbReference type="OrthoDB" id="9806408at2"/>
<dbReference type="STRING" id="391625.PPSIR1_09885"/>
<dbReference type="EC" id="2.3.1.274" evidence="8 10"/>
<keyword evidence="13" id="KW-1185">Reference proteome</keyword>
<comment type="subunit">
    <text evidence="9 10">Homodimer. Probably interacts with PlsY.</text>
</comment>
<keyword evidence="3 10" id="KW-0444">Lipid biosynthesis</keyword>
<evidence type="ECO:0000256" key="7">
    <source>
        <dbReference type="ARBA" id="ARBA00023264"/>
    </source>
</evidence>
<evidence type="ECO:0000256" key="10">
    <source>
        <dbReference type="HAMAP-Rule" id="MF_00019"/>
    </source>
</evidence>
<evidence type="ECO:0000256" key="5">
    <source>
        <dbReference type="ARBA" id="ARBA00023098"/>
    </source>
</evidence>
<evidence type="ECO:0000256" key="1">
    <source>
        <dbReference type="ARBA" id="ARBA00001232"/>
    </source>
</evidence>
<evidence type="ECO:0000256" key="11">
    <source>
        <dbReference type="SAM" id="MobiDB-lite"/>
    </source>
</evidence>
<dbReference type="HAMAP" id="MF_00019">
    <property type="entry name" value="PlsX"/>
    <property type="match status" value="1"/>
</dbReference>
<evidence type="ECO:0000256" key="8">
    <source>
        <dbReference type="ARBA" id="ARBA00024069"/>
    </source>
</evidence>
<organism evidence="12 13">
    <name type="scientific">Plesiocystis pacifica SIR-1</name>
    <dbReference type="NCBI Taxonomy" id="391625"/>
    <lineage>
        <taxon>Bacteria</taxon>
        <taxon>Pseudomonadati</taxon>
        <taxon>Myxococcota</taxon>
        <taxon>Polyangia</taxon>
        <taxon>Nannocystales</taxon>
        <taxon>Nannocystaceae</taxon>
        <taxon>Plesiocystis</taxon>
    </lineage>
</organism>
<sequence length="395" mass="40230">MPTAEPEHRVALDAHGSDGRPGVEVAAAILAAEAALGVDLVGDRSRLEPALREALDARARAAKLDGPAREALEAAVAERVAIVHASQEIAMDESPARAVRAKPEASLCVAIARARGGGPCVGAVSAGNSGALLAAGTMGLGRYAGVDRPAILTAIPQVTHGAKDEGSRGDSRASSTAAGPSTLLLDAGANVRCRPLNLVQFAVLGAVHASARAGREAGARPRVAVLANGTEAGKGTELTRTTHDLLSAHSSPSFEFVGYVEPAQLFGPACDVAVTDGWTGNITLKVAEAAMAAWPQLLREALRGNPLPAPARSALAAVRGRVDPNAHGGAPLVGVDGTLIICHGASEPRALVHAVNLAGRYARAKIGEASREALAAHRELFAAASSQRLGRSQRQ</sequence>
<comment type="function">
    <text evidence="10">Catalyzes the reversible formation of acyl-phosphate (acyl-PO(4)) from acyl-[acyl-carrier-protein] (acyl-ACP). This enzyme utilizes acyl-ACP as fatty acyl donor, but not acyl-CoA.</text>
</comment>
<feature type="region of interest" description="Disordered" evidence="11">
    <location>
        <begin position="157"/>
        <end position="178"/>
    </location>
</feature>
<dbReference type="RefSeq" id="WP_006973479.1">
    <property type="nucleotide sequence ID" value="NZ_ABCS01000047.1"/>
</dbReference>
<reference evidence="12 13" key="1">
    <citation type="submission" date="2007-06" db="EMBL/GenBank/DDBJ databases">
        <authorList>
            <person name="Shimkets L."/>
            <person name="Ferriera S."/>
            <person name="Johnson J."/>
            <person name="Kravitz S."/>
            <person name="Beeson K."/>
            <person name="Sutton G."/>
            <person name="Rogers Y.-H."/>
            <person name="Friedman R."/>
            <person name="Frazier M."/>
            <person name="Venter J.C."/>
        </authorList>
    </citation>
    <scope>NUCLEOTIDE SEQUENCE [LARGE SCALE GENOMIC DNA]</scope>
    <source>
        <strain evidence="12 13">SIR-1</strain>
    </source>
</reference>
<name>A6G9T7_9BACT</name>
<keyword evidence="5 10" id="KW-0443">Lipid metabolism</keyword>
<dbReference type="eggNOG" id="COG0416">
    <property type="taxonomic scope" value="Bacteria"/>
</dbReference>
<keyword evidence="7 10" id="KW-1208">Phospholipid metabolism</keyword>